<sequence length="466" mass="53495">MTNFLSFSFKNRIAFNYILSSSILIAIVFIFIYGIVNYSVNQHVNNEISNELLKHLDDVTTDSNDTHLIQVDQWRAREHNSIKVNPVFVEFYDNNKQLIDKSPNLNDSHLQLFDENCNGKYINSSLNNIPLRQTQTSILNKGKVVGYLVVAMSLEDFEIVKILKEILLITFPIILIILFLIARFFAGRSIKPVSTIIETSSKITKDNLQTRIPLPNNKDELYTLSENINNLLDRIENAIEREKQFTSDASHELRTPLAVIKGTMEVLIRKSRSQEEYESKINFCISEVNRLNHMVDQLLLLARFENQKQNSKEETIYLNAIILDCLARFSEKIETKKIQIKTLFSDDYYYTSDHYLVSIIISNLISNAVKYTNDNGTIYLSLTQQKSQIVFSIKDNGIGISNENIDKIFNSFYRSDVSDHPEIKGTGLGLSIVKRLCDLLKIEITVQSVLNKGTEIRLSFPSENPK</sequence>
<dbReference type="CDD" id="cd00082">
    <property type="entry name" value="HisKA"/>
    <property type="match status" value="1"/>
</dbReference>
<dbReference type="GO" id="GO:0016020">
    <property type="term" value="C:membrane"/>
    <property type="evidence" value="ECO:0007669"/>
    <property type="project" value="UniProtKB-SubCell"/>
</dbReference>
<evidence type="ECO:0000259" key="14">
    <source>
        <dbReference type="PROSITE" id="PS50885"/>
    </source>
</evidence>
<evidence type="ECO:0000256" key="5">
    <source>
        <dbReference type="ARBA" id="ARBA00022679"/>
    </source>
</evidence>
<feature type="transmembrane region" description="Helical" evidence="12">
    <location>
        <begin position="14"/>
        <end position="36"/>
    </location>
</feature>
<feature type="domain" description="HAMP" evidence="14">
    <location>
        <begin position="187"/>
        <end position="240"/>
    </location>
</feature>
<comment type="subcellular location">
    <subcellularLocation>
        <location evidence="2">Membrane</location>
    </subcellularLocation>
</comment>
<dbReference type="FunFam" id="3.30.565.10:FF:000006">
    <property type="entry name" value="Sensor histidine kinase WalK"/>
    <property type="match status" value="1"/>
</dbReference>
<comment type="catalytic activity">
    <reaction evidence="1">
        <text>ATP + protein L-histidine = ADP + protein N-phospho-L-histidine.</text>
        <dbReference type="EC" id="2.7.13.3"/>
    </reaction>
</comment>
<dbReference type="Pfam" id="PF02518">
    <property type="entry name" value="HATPase_c"/>
    <property type="match status" value="1"/>
</dbReference>
<protein>
    <recommendedName>
        <fullName evidence="3">histidine kinase</fullName>
        <ecNumber evidence="3">2.7.13.3</ecNumber>
    </recommendedName>
</protein>
<dbReference type="PROSITE" id="PS50109">
    <property type="entry name" value="HIS_KIN"/>
    <property type="match status" value="1"/>
</dbReference>
<keyword evidence="9" id="KW-0902">Two-component regulatory system</keyword>
<dbReference type="PROSITE" id="PS50885">
    <property type="entry name" value="HAMP"/>
    <property type="match status" value="1"/>
</dbReference>
<gene>
    <name evidence="15" type="ORF">GOQ30_03915</name>
</gene>
<dbReference type="InterPro" id="IPR004358">
    <property type="entry name" value="Sig_transdc_His_kin-like_C"/>
</dbReference>
<dbReference type="Proteomes" id="UP000431264">
    <property type="component" value="Unassembled WGS sequence"/>
</dbReference>
<dbReference type="EC" id="2.7.13.3" evidence="3"/>
<keyword evidence="10 12" id="KW-0472">Membrane</keyword>
<dbReference type="EMBL" id="WQLW01000002">
    <property type="protein sequence ID" value="MVO08311.1"/>
    <property type="molecule type" value="Genomic_DNA"/>
</dbReference>
<evidence type="ECO:0000256" key="1">
    <source>
        <dbReference type="ARBA" id="ARBA00000085"/>
    </source>
</evidence>
<dbReference type="PANTHER" id="PTHR42878">
    <property type="entry name" value="TWO-COMPONENT HISTIDINE KINASE"/>
    <property type="match status" value="1"/>
</dbReference>
<evidence type="ECO:0000259" key="13">
    <source>
        <dbReference type="PROSITE" id="PS50109"/>
    </source>
</evidence>
<dbReference type="AlphaFoldDB" id="A0A6I4IK03"/>
<dbReference type="CDD" id="cd00075">
    <property type="entry name" value="HATPase"/>
    <property type="match status" value="1"/>
</dbReference>
<evidence type="ECO:0000313" key="15">
    <source>
        <dbReference type="EMBL" id="MVO08311.1"/>
    </source>
</evidence>
<keyword evidence="16" id="KW-1185">Reference proteome</keyword>
<dbReference type="GO" id="GO:0000155">
    <property type="term" value="F:phosphorelay sensor kinase activity"/>
    <property type="evidence" value="ECO:0007669"/>
    <property type="project" value="InterPro"/>
</dbReference>
<dbReference type="InterPro" id="IPR036097">
    <property type="entry name" value="HisK_dim/P_sf"/>
</dbReference>
<evidence type="ECO:0000256" key="6">
    <source>
        <dbReference type="ARBA" id="ARBA00022741"/>
    </source>
</evidence>
<name>A0A6I4IK03_9FLAO</name>
<dbReference type="PANTHER" id="PTHR42878:SF7">
    <property type="entry name" value="SENSOR HISTIDINE KINASE GLRK"/>
    <property type="match status" value="1"/>
</dbReference>
<dbReference type="InterPro" id="IPR003594">
    <property type="entry name" value="HATPase_dom"/>
</dbReference>
<dbReference type="GO" id="GO:0007234">
    <property type="term" value="P:osmosensory signaling via phosphorelay pathway"/>
    <property type="evidence" value="ECO:0007669"/>
    <property type="project" value="TreeGrafter"/>
</dbReference>
<dbReference type="SUPFAM" id="SSF158472">
    <property type="entry name" value="HAMP domain-like"/>
    <property type="match status" value="1"/>
</dbReference>
<dbReference type="GO" id="GO:0000156">
    <property type="term" value="F:phosphorelay response regulator activity"/>
    <property type="evidence" value="ECO:0007669"/>
    <property type="project" value="TreeGrafter"/>
</dbReference>
<dbReference type="InterPro" id="IPR003661">
    <property type="entry name" value="HisK_dim/P_dom"/>
</dbReference>
<dbReference type="GO" id="GO:0005524">
    <property type="term" value="F:ATP binding"/>
    <property type="evidence" value="ECO:0007669"/>
    <property type="project" value="UniProtKB-KW"/>
</dbReference>
<dbReference type="InterPro" id="IPR036890">
    <property type="entry name" value="HATPase_C_sf"/>
</dbReference>
<dbReference type="SUPFAM" id="SSF55874">
    <property type="entry name" value="ATPase domain of HSP90 chaperone/DNA topoisomerase II/histidine kinase"/>
    <property type="match status" value="1"/>
</dbReference>
<dbReference type="SMART" id="SM00304">
    <property type="entry name" value="HAMP"/>
    <property type="match status" value="1"/>
</dbReference>
<keyword evidence="12" id="KW-1133">Transmembrane helix</keyword>
<comment type="caution">
    <text evidence="15">The sequence shown here is derived from an EMBL/GenBank/DDBJ whole genome shotgun (WGS) entry which is preliminary data.</text>
</comment>
<feature type="transmembrane region" description="Helical" evidence="12">
    <location>
        <begin position="166"/>
        <end position="186"/>
    </location>
</feature>
<dbReference type="InterPro" id="IPR050351">
    <property type="entry name" value="BphY/WalK/GraS-like"/>
</dbReference>
<dbReference type="CDD" id="cd06225">
    <property type="entry name" value="HAMP"/>
    <property type="match status" value="1"/>
</dbReference>
<dbReference type="OrthoDB" id="594725at2"/>
<dbReference type="Pfam" id="PF00672">
    <property type="entry name" value="HAMP"/>
    <property type="match status" value="1"/>
</dbReference>
<evidence type="ECO:0000313" key="16">
    <source>
        <dbReference type="Proteomes" id="UP000431264"/>
    </source>
</evidence>
<keyword evidence="6" id="KW-0547">Nucleotide-binding</keyword>
<evidence type="ECO:0000256" key="11">
    <source>
        <dbReference type="SAM" id="Coils"/>
    </source>
</evidence>
<dbReference type="Pfam" id="PF00512">
    <property type="entry name" value="HisKA"/>
    <property type="match status" value="1"/>
</dbReference>
<dbReference type="InterPro" id="IPR003660">
    <property type="entry name" value="HAMP_dom"/>
</dbReference>
<evidence type="ECO:0000256" key="8">
    <source>
        <dbReference type="ARBA" id="ARBA00022840"/>
    </source>
</evidence>
<dbReference type="SUPFAM" id="SSF47384">
    <property type="entry name" value="Homodimeric domain of signal transducing histidine kinase"/>
    <property type="match status" value="1"/>
</dbReference>
<evidence type="ECO:0000256" key="3">
    <source>
        <dbReference type="ARBA" id="ARBA00012438"/>
    </source>
</evidence>
<dbReference type="Gene3D" id="3.30.565.10">
    <property type="entry name" value="Histidine kinase-like ATPase, C-terminal domain"/>
    <property type="match status" value="1"/>
</dbReference>
<keyword evidence="4" id="KW-0597">Phosphoprotein</keyword>
<dbReference type="SMART" id="SM00388">
    <property type="entry name" value="HisKA"/>
    <property type="match status" value="1"/>
</dbReference>
<accession>A0A6I4IK03</accession>
<evidence type="ECO:0000256" key="10">
    <source>
        <dbReference type="ARBA" id="ARBA00023136"/>
    </source>
</evidence>
<keyword evidence="7" id="KW-0418">Kinase</keyword>
<evidence type="ECO:0000256" key="12">
    <source>
        <dbReference type="SAM" id="Phobius"/>
    </source>
</evidence>
<feature type="domain" description="Histidine kinase" evidence="13">
    <location>
        <begin position="248"/>
        <end position="464"/>
    </location>
</feature>
<dbReference type="FunFam" id="1.10.287.130:FF:000001">
    <property type="entry name" value="Two-component sensor histidine kinase"/>
    <property type="match status" value="1"/>
</dbReference>
<organism evidence="15 16">
    <name type="scientific">Flavobacterium profundi</name>
    <dbReference type="NCBI Taxonomy" id="1774945"/>
    <lineage>
        <taxon>Bacteria</taxon>
        <taxon>Pseudomonadati</taxon>
        <taxon>Bacteroidota</taxon>
        <taxon>Flavobacteriia</taxon>
        <taxon>Flavobacteriales</taxon>
        <taxon>Flavobacteriaceae</taxon>
        <taxon>Flavobacterium</taxon>
    </lineage>
</organism>
<keyword evidence="8" id="KW-0067">ATP-binding</keyword>
<dbReference type="Gene3D" id="1.10.287.130">
    <property type="match status" value="1"/>
</dbReference>
<dbReference type="InterPro" id="IPR005467">
    <property type="entry name" value="His_kinase_dom"/>
</dbReference>
<evidence type="ECO:0000256" key="2">
    <source>
        <dbReference type="ARBA" id="ARBA00004370"/>
    </source>
</evidence>
<keyword evidence="5" id="KW-0808">Transferase</keyword>
<dbReference type="Gene3D" id="6.10.340.10">
    <property type="match status" value="1"/>
</dbReference>
<feature type="coiled-coil region" evidence="11">
    <location>
        <begin position="221"/>
        <end position="248"/>
    </location>
</feature>
<dbReference type="PRINTS" id="PR00344">
    <property type="entry name" value="BCTRLSENSOR"/>
</dbReference>
<dbReference type="SMART" id="SM00387">
    <property type="entry name" value="HATPase_c"/>
    <property type="match status" value="1"/>
</dbReference>
<dbReference type="GO" id="GO:0030295">
    <property type="term" value="F:protein kinase activator activity"/>
    <property type="evidence" value="ECO:0007669"/>
    <property type="project" value="TreeGrafter"/>
</dbReference>
<proteinExistence type="predicted"/>
<evidence type="ECO:0000256" key="9">
    <source>
        <dbReference type="ARBA" id="ARBA00023012"/>
    </source>
</evidence>
<reference evidence="16" key="1">
    <citation type="submission" date="2019-05" db="EMBL/GenBank/DDBJ databases">
        <title>Flavobacterium profundi sp. nov., isolated from a deep-sea seamount.</title>
        <authorList>
            <person name="Zhang D.-C."/>
        </authorList>
    </citation>
    <scope>NUCLEOTIDE SEQUENCE [LARGE SCALE GENOMIC DNA]</scope>
    <source>
        <strain evidence="16">TP390</strain>
    </source>
</reference>
<dbReference type="RefSeq" id="WP_140996703.1">
    <property type="nucleotide sequence ID" value="NZ_VDCZ01000002.1"/>
</dbReference>
<evidence type="ECO:0000256" key="7">
    <source>
        <dbReference type="ARBA" id="ARBA00022777"/>
    </source>
</evidence>
<evidence type="ECO:0000256" key="4">
    <source>
        <dbReference type="ARBA" id="ARBA00022553"/>
    </source>
</evidence>
<keyword evidence="11" id="KW-0175">Coiled coil</keyword>
<keyword evidence="12" id="KW-0812">Transmembrane</keyword>